<organism evidence="2 3">
    <name type="scientific">Blastopirellula sediminis</name>
    <dbReference type="NCBI Taxonomy" id="2894196"/>
    <lineage>
        <taxon>Bacteria</taxon>
        <taxon>Pseudomonadati</taxon>
        <taxon>Planctomycetota</taxon>
        <taxon>Planctomycetia</taxon>
        <taxon>Pirellulales</taxon>
        <taxon>Pirellulaceae</taxon>
        <taxon>Blastopirellula</taxon>
    </lineage>
</organism>
<dbReference type="RefSeq" id="WP_230223651.1">
    <property type="nucleotide sequence ID" value="NZ_JAJKFT010000010.1"/>
</dbReference>
<protein>
    <submittedName>
        <fullName evidence="2">Uncharacterized protein</fullName>
    </submittedName>
</protein>
<name>A0A9X1MS83_9BACT</name>
<evidence type="ECO:0000313" key="2">
    <source>
        <dbReference type="EMBL" id="MCC9631532.1"/>
    </source>
</evidence>
<evidence type="ECO:0000256" key="1">
    <source>
        <dbReference type="SAM" id="Phobius"/>
    </source>
</evidence>
<comment type="caution">
    <text evidence="2">The sequence shown here is derived from an EMBL/GenBank/DDBJ whole genome shotgun (WGS) entry which is preliminary data.</text>
</comment>
<dbReference type="Proteomes" id="UP001139103">
    <property type="component" value="Unassembled WGS sequence"/>
</dbReference>
<feature type="transmembrane region" description="Helical" evidence="1">
    <location>
        <begin position="21"/>
        <end position="47"/>
    </location>
</feature>
<dbReference type="EMBL" id="JAJKFT010000010">
    <property type="protein sequence ID" value="MCC9631532.1"/>
    <property type="molecule type" value="Genomic_DNA"/>
</dbReference>
<feature type="transmembrane region" description="Helical" evidence="1">
    <location>
        <begin position="59"/>
        <end position="78"/>
    </location>
</feature>
<keyword evidence="1" id="KW-0812">Transmembrane</keyword>
<keyword evidence="3" id="KW-1185">Reference proteome</keyword>
<dbReference type="AlphaFoldDB" id="A0A9X1MS83"/>
<proteinExistence type="predicted"/>
<evidence type="ECO:0000313" key="3">
    <source>
        <dbReference type="Proteomes" id="UP001139103"/>
    </source>
</evidence>
<accession>A0A9X1MS83</accession>
<keyword evidence="1" id="KW-1133">Transmembrane helix</keyword>
<sequence>MRSVWEPKPRGKCIKLTTAGSIVADFFKFILFLGGLFLSIFLCVAVLHRPTPIYKDPIWWIVAVVLSCGPFLLFEWLLSQLHKRKRLSIDDDQVCFAGSCVELAELESVSQGQFKVLMEKYFPSLEKAAIIASKPLEAADTMHQAAVGRQKLRDFSLTLTKQNGKQVHWIGALAIFEPADLQAFFATLRERKPFLIVDVGSPKA</sequence>
<keyword evidence="1" id="KW-0472">Membrane</keyword>
<gene>
    <name evidence="2" type="ORF">LOC68_24310</name>
</gene>
<reference evidence="2" key="1">
    <citation type="submission" date="2021-11" db="EMBL/GenBank/DDBJ databases">
        <title>Genome sequence.</title>
        <authorList>
            <person name="Sun Q."/>
        </authorList>
    </citation>
    <scope>NUCLEOTIDE SEQUENCE</scope>
    <source>
        <strain evidence="2">JC732</strain>
    </source>
</reference>